<dbReference type="Proteomes" id="UP000239649">
    <property type="component" value="Unassembled WGS sequence"/>
</dbReference>
<feature type="transmembrane region" description="Helical" evidence="1">
    <location>
        <begin position="61"/>
        <end position="79"/>
    </location>
</feature>
<keyword evidence="1" id="KW-0472">Membrane</keyword>
<accession>A0A2P6VF18</accession>
<name>A0A2P6VF18_9CHLO</name>
<dbReference type="AlphaFoldDB" id="A0A2P6VF18"/>
<dbReference type="EMBL" id="LHPF02000009">
    <property type="protein sequence ID" value="PSC72684.1"/>
    <property type="molecule type" value="Genomic_DNA"/>
</dbReference>
<evidence type="ECO:0000313" key="2">
    <source>
        <dbReference type="EMBL" id="PSC72684.1"/>
    </source>
</evidence>
<organism evidence="2 3">
    <name type="scientific">Micractinium conductrix</name>
    <dbReference type="NCBI Taxonomy" id="554055"/>
    <lineage>
        <taxon>Eukaryota</taxon>
        <taxon>Viridiplantae</taxon>
        <taxon>Chlorophyta</taxon>
        <taxon>core chlorophytes</taxon>
        <taxon>Trebouxiophyceae</taxon>
        <taxon>Chlorellales</taxon>
        <taxon>Chlorellaceae</taxon>
        <taxon>Chlorella clade</taxon>
        <taxon>Micractinium</taxon>
    </lineage>
</organism>
<proteinExistence type="predicted"/>
<protein>
    <submittedName>
        <fullName evidence="2">Uncharacterized protein</fullName>
    </submittedName>
</protein>
<dbReference type="OrthoDB" id="15596at2759"/>
<reference evidence="2 3" key="1">
    <citation type="journal article" date="2018" name="Plant J.">
        <title>Genome sequences of Chlorella sorokiniana UTEX 1602 and Micractinium conductrix SAG 241.80: implications to maltose excretion by a green alga.</title>
        <authorList>
            <person name="Arriola M.B."/>
            <person name="Velmurugan N."/>
            <person name="Zhang Y."/>
            <person name="Plunkett M.H."/>
            <person name="Hondzo H."/>
            <person name="Barney B.M."/>
        </authorList>
    </citation>
    <scope>NUCLEOTIDE SEQUENCE [LARGE SCALE GENOMIC DNA]</scope>
    <source>
        <strain evidence="2 3">SAG 241.80</strain>
    </source>
</reference>
<gene>
    <name evidence="2" type="ORF">C2E20_4106</name>
</gene>
<keyword evidence="1" id="KW-1133">Transmembrane helix</keyword>
<evidence type="ECO:0000256" key="1">
    <source>
        <dbReference type="SAM" id="Phobius"/>
    </source>
</evidence>
<sequence>MGTTDRDLFDAPRGAAATAAQRRQRRMADWHKFTPLAWAPVMYTMRFALRGRVRLETQHKVLIGATLLALSHAGLVMFSDSTT</sequence>
<keyword evidence="1" id="KW-0812">Transmembrane</keyword>
<comment type="caution">
    <text evidence="2">The sequence shown here is derived from an EMBL/GenBank/DDBJ whole genome shotgun (WGS) entry which is preliminary data.</text>
</comment>
<keyword evidence="3" id="KW-1185">Reference proteome</keyword>
<evidence type="ECO:0000313" key="3">
    <source>
        <dbReference type="Proteomes" id="UP000239649"/>
    </source>
</evidence>